<dbReference type="STRING" id="930128.SAMN05192532_10712"/>
<accession>A0A1I2EU82</accession>
<proteinExistence type="predicted"/>
<dbReference type="EMBL" id="FONT01000007">
    <property type="protein sequence ID" value="SFE96642.1"/>
    <property type="molecule type" value="Genomic_DNA"/>
</dbReference>
<evidence type="ECO:0000313" key="1">
    <source>
        <dbReference type="EMBL" id="SFE96642.1"/>
    </source>
</evidence>
<evidence type="ECO:0000313" key="2">
    <source>
        <dbReference type="Proteomes" id="UP000199516"/>
    </source>
</evidence>
<dbReference type="InterPro" id="IPR038695">
    <property type="entry name" value="Saro_0823-like_sf"/>
</dbReference>
<dbReference type="Pfam" id="PF02643">
    <property type="entry name" value="DUF192"/>
    <property type="match status" value="1"/>
</dbReference>
<organism evidence="1 2">
    <name type="scientific">Alteribacillus iranensis</name>
    <dbReference type="NCBI Taxonomy" id="930128"/>
    <lineage>
        <taxon>Bacteria</taxon>
        <taxon>Bacillati</taxon>
        <taxon>Bacillota</taxon>
        <taxon>Bacilli</taxon>
        <taxon>Bacillales</taxon>
        <taxon>Bacillaceae</taxon>
        <taxon>Alteribacillus</taxon>
    </lineage>
</organism>
<sequence length="117" mass="12933">MQLVIRETREVVASEVKEAYTFAKRLKGLMFTGRLPEWTAIHLAPCTSVHTFFMKYAIDVVHMDDQSMVTGVETGLKPGKLGKKFRGTHSIVELPAGTAAKTTLVPGQILVFEKGEI</sequence>
<dbReference type="InterPro" id="IPR003795">
    <property type="entry name" value="DUF192"/>
</dbReference>
<dbReference type="OrthoDB" id="9813379at2"/>
<reference evidence="1 2" key="1">
    <citation type="submission" date="2016-10" db="EMBL/GenBank/DDBJ databases">
        <authorList>
            <person name="de Groot N.N."/>
        </authorList>
    </citation>
    <scope>NUCLEOTIDE SEQUENCE [LARGE SCALE GENOMIC DNA]</scope>
    <source>
        <strain evidence="1 2">DSM 23995</strain>
    </source>
</reference>
<dbReference type="Gene3D" id="2.60.120.1140">
    <property type="entry name" value="Protein of unknown function DUF192"/>
    <property type="match status" value="1"/>
</dbReference>
<keyword evidence="2" id="KW-1185">Reference proteome</keyword>
<dbReference type="Proteomes" id="UP000199516">
    <property type="component" value="Unassembled WGS sequence"/>
</dbReference>
<dbReference type="AlphaFoldDB" id="A0A1I2EU82"/>
<gene>
    <name evidence="1" type="ORF">SAMN05192532_10712</name>
</gene>
<protein>
    <recommendedName>
        <fullName evidence="3">DUF192 domain-containing protein</fullName>
    </recommendedName>
</protein>
<name>A0A1I2EU82_9BACI</name>
<dbReference type="RefSeq" id="WP_091663135.1">
    <property type="nucleotide sequence ID" value="NZ_FONT01000007.1"/>
</dbReference>
<evidence type="ECO:0008006" key="3">
    <source>
        <dbReference type="Google" id="ProtNLM"/>
    </source>
</evidence>